<name>A0A178LC00_9PSED</name>
<accession>A0A178LC00</accession>
<proteinExistence type="predicted"/>
<gene>
    <name evidence="1" type="ORF">A4V15_06050</name>
</gene>
<protein>
    <submittedName>
        <fullName evidence="1">Uncharacterized protein</fullName>
    </submittedName>
</protein>
<evidence type="ECO:0000313" key="2">
    <source>
        <dbReference type="Proteomes" id="UP000078356"/>
    </source>
</evidence>
<dbReference type="OrthoDB" id="6898277at2"/>
<comment type="caution">
    <text evidence="1">The sequence shown here is derived from an EMBL/GenBank/DDBJ whole genome shotgun (WGS) entry which is preliminary data.</text>
</comment>
<dbReference type="EMBL" id="LWCR01000034">
    <property type="protein sequence ID" value="OAN26715.1"/>
    <property type="molecule type" value="Genomic_DNA"/>
</dbReference>
<reference evidence="1 2" key="1">
    <citation type="submission" date="2016-04" db="EMBL/GenBank/DDBJ databases">
        <title>Draft Genome Sequences of Staphylococcus capitis Strain H36, S. capitis Strain H65, S. cohnii Strain H62, S. hominis Strain H69, Mycobacterium iranicum Strain H39, Plantibacter sp. Strain H53, Pseudomonas oryzihabitans Strain H72, and Microbacterium sp. Strain H83, isolated from residential settings.</title>
        <authorList>
            <person name="Lymperopoulou D."/>
            <person name="Adams R.I."/>
            <person name="Lindow S."/>
            <person name="Coil D.A."/>
            <person name="Jospin G."/>
            <person name="Eisen J.A."/>
        </authorList>
    </citation>
    <scope>NUCLEOTIDE SEQUENCE [LARGE SCALE GENOMIC DNA]</scope>
    <source>
        <strain evidence="1 2">H72</strain>
    </source>
</reference>
<dbReference type="RefSeq" id="WP_064308804.1">
    <property type="nucleotide sequence ID" value="NZ_CP102428.1"/>
</dbReference>
<dbReference type="AlphaFoldDB" id="A0A178LC00"/>
<evidence type="ECO:0000313" key="1">
    <source>
        <dbReference type="EMBL" id="OAN26715.1"/>
    </source>
</evidence>
<dbReference type="Proteomes" id="UP000078356">
    <property type="component" value="Unassembled WGS sequence"/>
</dbReference>
<organism evidence="1 2">
    <name type="scientific">Pseudomonas oryzihabitans</name>
    <dbReference type="NCBI Taxonomy" id="47885"/>
    <lineage>
        <taxon>Bacteria</taxon>
        <taxon>Pseudomonadati</taxon>
        <taxon>Pseudomonadota</taxon>
        <taxon>Gammaproteobacteria</taxon>
        <taxon>Pseudomonadales</taxon>
        <taxon>Pseudomonadaceae</taxon>
        <taxon>Pseudomonas</taxon>
    </lineage>
</organism>
<sequence length="124" mass="13736">MSSLGKLSPDIVAARTVTQRLVLLLIGFFALAILLTRLPTFINAASGETWQIRGGQIPLMQYPSMPERSVVANRQLLAMLEPGDRILVLESAPFRPWKKVMLIGEDSRIGWIRVTPALGAIRLE</sequence>